<comment type="subcellular location">
    <subcellularLocation>
        <location evidence="1">Nucleus</location>
    </subcellularLocation>
</comment>
<keyword evidence="1" id="KW-0479">Metal-binding</keyword>
<comment type="similarity">
    <text evidence="1">Belongs to the FHY3/FAR1 family.</text>
</comment>
<comment type="caution">
    <text evidence="2">The sequence shown here is derived from an EMBL/GenBank/DDBJ whole genome shotgun (WGS) entry which is preliminary data.</text>
</comment>
<dbReference type="Proteomes" id="UP001179952">
    <property type="component" value="Unassembled WGS sequence"/>
</dbReference>
<reference evidence="2" key="1">
    <citation type="journal article" date="2023" name="Nat. Commun.">
        <title>Diploid and tetraploid genomes of Acorus and the evolution of monocots.</title>
        <authorList>
            <person name="Ma L."/>
            <person name="Liu K.W."/>
            <person name="Li Z."/>
            <person name="Hsiao Y.Y."/>
            <person name="Qi Y."/>
            <person name="Fu T."/>
            <person name="Tang G.D."/>
            <person name="Zhang D."/>
            <person name="Sun W.H."/>
            <person name="Liu D.K."/>
            <person name="Li Y."/>
            <person name="Chen G.Z."/>
            <person name="Liu X.D."/>
            <person name="Liao X.Y."/>
            <person name="Jiang Y.T."/>
            <person name="Yu X."/>
            <person name="Hao Y."/>
            <person name="Huang J."/>
            <person name="Zhao X.W."/>
            <person name="Ke S."/>
            <person name="Chen Y.Y."/>
            <person name="Wu W.L."/>
            <person name="Hsu J.L."/>
            <person name="Lin Y.F."/>
            <person name="Huang M.D."/>
            <person name="Li C.Y."/>
            <person name="Huang L."/>
            <person name="Wang Z.W."/>
            <person name="Zhao X."/>
            <person name="Zhong W.Y."/>
            <person name="Peng D.H."/>
            <person name="Ahmad S."/>
            <person name="Lan S."/>
            <person name="Zhang J.S."/>
            <person name="Tsai W.C."/>
            <person name="Van de Peer Y."/>
            <person name="Liu Z.J."/>
        </authorList>
    </citation>
    <scope>NUCLEOTIDE SEQUENCE</scope>
    <source>
        <strain evidence="2">SCP</strain>
    </source>
</reference>
<dbReference type="InterPro" id="IPR031052">
    <property type="entry name" value="FHY3/FAR1"/>
</dbReference>
<dbReference type="GO" id="GO:0005634">
    <property type="term" value="C:nucleus"/>
    <property type="evidence" value="ECO:0007669"/>
    <property type="project" value="UniProtKB-SubCell"/>
</dbReference>
<proteinExistence type="inferred from homology"/>
<evidence type="ECO:0000313" key="3">
    <source>
        <dbReference type="Proteomes" id="UP001179952"/>
    </source>
</evidence>
<comment type="function">
    <text evidence="1">Putative transcription activator involved in regulating light control of development.</text>
</comment>
<evidence type="ECO:0000313" key="2">
    <source>
        <dbReference type="EMBL" id="KAK1258446.1"/>
    </source>
</evidence>
<keyword evidence="3" id="KW-1185">Reference proteome</keyword>
<evidence type="ECO:0000256" key="1">
    <source>
        <dbReference type="RuleBase" id="RU367018"/>
    </source>
</evidence>
<dbReference type="GO" id="GO:0006355">
    <property type="term" value="P:regulation of DNA-templated transcription"/>
    <property type="evidence" value="ECO:0007669"/>
    <property type="project" value="UniProtKB-UniRule"/>
</dbReference>
<sequence length="182" mass="20756">MAEMRSTQQSESQNSVFDKFLNKKHSLIEFAHHFEWSLECQRYNELVADHETYHKTPDLATPYAVEVQMSKRYTNEVLCMFQEQVQDSLKYGSMVKSMEPPDVHVVGRLGESMKMREVIYDPSNEKIISSYGTLKRIAGLNGASLVERGWSICGALGQGVDDLRSGEDRAIDLLHETLGRDH</sequence>
<organism evidence="2 3">
    <name type="scientific">Acorus gramineus</name>
    <name type="common">Dwarf sweet flag</name>
    <dbReference type="NCBI Taxonomy" id="55184"/>
    <lineage>
        <taxon>Eukaryota</taxon>
        <taxon>Viridiplantae</taxon>
        <taxon>Streptophyta</taxon>
        <taxon>Embryophyta</taxon>
        <taxon>Tracheophyta</taxon>
        <taxon>Spermatophyta</taxon>
        <taxon>Magnoliopsida</taxon>
        <taxon>Liliopsida</taxon>
        <taxon>Acoraceae</taxon>
        <taxon>Acorus</taxon>
    </lineage>
</organism>
<name>A0AAV9A2T7_ACOGR</name>
<protein>
    <recommendedName>
        <fullName evidence="1">Protein FAR1-RELATED SEQUENCE</fullName>
    </recommendedName>
</protein>
<keyword evidence="1" id="KW-0539">Nucleus</keyword>
<accession>A0AAV9A2T7</accession>
<dbReference type="PANTHER" id="PTHR31669:SF306">
    <property type="entry name" value="PROTEIN FAR1-RELATED SEQUENCE"/>
    <property type="match status" value="1"/>
</dbReference>
<reference evidence="2" key="2">
    <citation type="submission" date="2023-06" db="EMBL/GenBank/DDBJ databases">
        <authorList>
            <person name="Ma L."/>
            <person name="Liu K.-W."/>
            <person name="Li Z."/>
            <person name="Hsiao Y.-Y."/>
            <person name="Qi Y."/>
            <person name="Fu T."/>
            <person name="Tang G."/>
            <person name="Zhang D."/>
            <person name="Sun W.-H."/>
            <person name="Liu D.-K."/>
            <person name="Li Y."/>
            <person name="Chen G.-Z."/>
            <person name="Liu X.-D."/>
            <person name="Liao X.-Y."/>
            <person name="Jiang Y.-T."/>
            <person name="Yu X."/>
            <person name="Hao Y."/>
            <person name="Huang J."/>
            <person name="Zhao X.-W."/>
            <person name="Ke S."/>
            <person name="Chen Y.-Y."/>
            <person name="Wu W.-L."/>
            <person name="Hsu J.-L."/>
            <person name="Lin Y.-F."/>
            <person name="Huang M.-D."/>
            <person name="Li C.-Y."/>
            <person name="Huang L."/>
            <person name="Wang Z.-W."/>
            <person name="Zhao X."/>
            <person name="Zhong W.-Y."/>
            <person name="Peng D.-H."/>
            <person name="Ahmad S."/>
            <person name="Lan S."/>
            <person name="Zhang J.-S."/>
            <person name="Tsai W.-C."/>
            <person name="Van De Peer Y."/>
            <person name="Liu Z.-J."/>
        </authorList>
    </citation>
    <scope>NUCLEOTIDE SEQUENCE</scope>
    <source>
        <strain evidence="2">SCP</strain>
        <tissue evidence="2">Leaves</tissue>
    </source>
</reference>
<dbReference type="GO" id="GO:0008270">
    <property type="term" value="F:zinc ion binding"/>
    <property type="evidence" value="ECO:0007669"/>
    <property type="project" value="UniProtKB-UniRule"/>
</dbReference>
<keyword evidence="1" id="KW-0862">Zinc</keyword>
<gene>
    <name evidence="2" type="ORF">QJS04_geneDACA006617</name>
</gene>
<dbReference type="AlphaFoldDB" id="A0AAV9A2T7"/>
<dbReference type="EMBL" id="JAUJYN010000017">
    <property type="protein sequence ID" value="KAK1258446.1"/>
    <property type="molecule type" value="Genomic_DNA"/>
</dbReference>
<keyword evidence="1" id="KW-0863">Zinc-finger</keyword>
<dbReference type="PANTHER" id="PTHR31669">
    <property type="entry name" value="PROTEIN FAR1-RELATED SEQUENCE 10-RELATED"/>
    <property type="match status" value="1"/>
</dbReference>